<dbReference type="PROSITE" id="PS51257">
    <property type="entry name" value="PROKAR_LIPOPROTEIN"/>
    <property type="match status" value="1"/>
</dbReference>
<evidence type="ECO:0000313" key="2">
    <source>
        <dbReference type="EMBL" id="MDJ1506376.1"/>
    </source>
</evidence>
<dbReference type="EMBL" id="JASJOU010000022">
    <property type="protein sequence ID" value="MDJ1506376.1"/>
    <property type="molecule type" value="Genomic_DNA"/>
</dbReference>
<feature type="signal peptide" evidence="1">
    <location>
        <begin position="1"/>
        <end position="21"/>
    </location>
</feature>
<reference evidence="2" key="1">
    <citation type="submission" date="2023-05" db="EMBL/GenBank/DDBJ databases">
        <authorList>
            <person name="Zhang X."/>
        </authorList>
    </citation>
    <scope>NUCLEOTIDE SEQUENCE</scope>
    <source>
        <strain evidence="2">BD1B2-1</strain>
    </source>
</reference>
<accession>A0AAE3R9Z1</accession>
<feature type="chain" id="PRO_5041921288" description="Lipoprotein" evidence="1">
    <location>
        <begin position="22"/>
        <end position="237"/>
    </location>
</feature>
<evidence type="ECO:0008006" key="4">
    <source>
        <dbReference type="Google" id="ProtNLM"/>
    </source>
</evidence>
<proteinExistence type="predicted"/>
<protein>
    <recommendedName>
        <fullName evidence="4">Lipoprotein</fullName>
    </recommendedName>
</protein>
<sequence length="237" mass="25931">MKTKIIFLFSMLCIGILVSSAGCRRDSEVNASETIAGISNVDGIYIHLEYEAGVGGGIYPVYNPYLFFTDGSVYKNMATSPEKLDVVQSKQQEPKEWGTWKKSGSTIILAWNQGDSETWDDKSWHKALPAGKNELITGSYNSISGGGNTALGGDIMIVNAKNLSFDGSRFTYESTSGGGNTSVTAYSNQAKAGTYKLNGYSIEYTFNNGTKEIKFFYFYPDSKTVFGVGDRVYVLDK</sequence>
<dbReference type="Proteomes" id="UP001232063">
    <property type="component" value="Unassembled WGS sequence"/>
</dbReference>
<organism evidence="2 3">
    <name type="scientific">Xanthocytophaga agilis</name>
    <dbReference type="NCBI Taxonomy" id="3048010"/>
    <lineage>
        <taxon>Bacteria</taxon>
        <taxon>Pseudomonadati</taxon>
        <taxon>Bacteroidota</taxon>
        <taxon>Cytophagia</taxon>
        <taxon>Cytophagales</taxon>
        <taxon>Rhodocytophagaceae</taxon>
        <taxon>Xanthocytophaga</taxon>
    </lineage>
</organism>
<dbReference type="RefSeq" id="WP_314519280.1">
    <property type="nucleotide sequence ID" value="NZ_JASJOU010000022.1"/>
</dbReference>
<evidence type="ECO:0000313" key="3">
    <source>
        <dbReference type="Proteomes" id="UP001232063"/>
    </source>
</evidence>
<dbReference type="AlphaFoldDB" id="A0AAE3R9Z1"/>
<keyword evidence="1" id="KW-0732">Signal</keyword>
<keyword evidence="3" id="KW-1185">Reference proteome</keyword>
<comment type="caution">
    <text evidence="2">The sequence shown here is derived from an EMBL/GenBank/DDBJ whole genome shotgun (WGS) entry which is preliminary data.</text>
</comment>
<name>A0AAE3R9Z1_9BACT</name>
<gene>
    <name evidence="2" type="ORF">QNI22_37335</name>
</gene>
<evidence type="ECO:0000256" key="1">
    <source>
        <dbReference type="SAM" id="SignalP"/>
    </source>
</evidence>